<gene>
    <name evidence="2" type="ORF">G2W53_020389</name>
</gene>
<comment type="caution">
    <text evidence="2">The sequence shown here is derived from an EMBL/GenBank/DDBJ whole genome shotgun (WGS) entry which is preliminary data.</text>
</comment>
<evidence type="ECO:0000256" key="1">
    <source>
        <dbReference type="SAM" id="MobiDB-lite"/>
    </source>
</evidence>
<accession>A0A834U0A4</accession>
<evidence type="ECO:0000313" key="3">
    <source>
        <dbReference type="Proteomes" id="UP000634136"/>
    </source>
</evidence>
<reference evidence="2" key="1">
    <citation type="submission" date="2020-09" db="EMBL/GenBank/DDBJ databases">
        <title>Genome-Enabled Discovery of Anthraquinone Biosynthesis in Senna tora.</title>
        <authorList>
            <person name="Kang S.-H."/>
            <person name="Pandey R.P."/>
            <person name="Lee C.-M."/>
            <person name="Sim J.-S."/>
            <person name="Jeong J.-T."/>
            <person name="Choi B.-S."/>
            <person name="Jung M."/>
            <person name="Ginzburg D."/>
            <person name="Zhao K."/>
            <person name="Won S.Y."/>
            <person name="Oh T.-J."/>
            <person name="Yu Y."/>
            <person name="Kim N.-H."/>
            <person name="Lee O.R."/>
            <person name="Lee T.-H."/>
            <person name="Bashyal P."/>
            <person name="Kim T.-S."/>
            <person name="Lee W.-H."/>
            <person name="Kawkins C."/>
            <person name="Kim C.-K."/>
            <person name="Kim J.S."/>
            <person name="Ahn B.O."/>
            <person name="Rhee S.Y."/>
            <person name="Sohng J.K."/>
        </authorList>
    </citation>
    <scope>NUCLEOTIDE SEQUENCE</scope>
    <source>
        <tissue evidence="2">Leaf</tissue>
    </source>
</reference>
<protein>
    <submittedName>
        <fullName evidence="2">Uncharacterized protein</fullName>
    </submittedName>
</protein>
<sequence>MGEFLSLRVRTGHKIGNPNPREPWNE</sequence>
<name>A0A834U0A4_9FABA</name>
<proteinExistence type="predicted"/>
<keyword evidence="3" id="KW-1185">Reference proteome</keyword>
<dbReference type="Proteomes" id="UP000634136">
    <property type="component" value="Unassembled WGS sequence"/>
</dbReference>
<dbReference type="AlphaFoldDB" id="A0A834U0A4"/>
<dbReference type="EMBL" id="JAAIUW010000006">
    <property type="protein sequence ID" value="KAF7829225.1"/>
    <property type="molecule type" value="Genomic_DNA"/>
</dbReference>
<feature type="region of interest" description="Disordered" evidence="1">
    <location>
        <begin position="1"/>
        <end position="26"/>
    </location>
</feature>
<evidence type="ECO:0000313" key="2">
    <source>
        <dbReference type="EMBL" id="KAF7829225.1"/>
    </source>
</evidence>
<organism evidence="2 3">
    <name type="scientific">Senna tora</name>
    <dbReference type="NCBI Taxonomy" id="362788"/>
    <lineage>
        <taxon>Eukaryota</taxon>
        <taxon>Viridiplantae</taxon>
        <taxon>Streptophyta</taxon>
        <taxon>Embryophyta</taxon>
        <taxon>Tracheophyta</taxon>
        <taxon>Spermatophyta</taxon>
        <taxon>Magnoliopsida</taxon>
        <taxon>eudicotyledons</taxon>
        <taxon>Gunneridae</taxon>
        <taxon>Pentapetalae</taxon>
        <taxon>rosids</taxon>
        <taxon>fabids</taxon>
        <taxon>Fabales</taxon>
        <taxon>Fabaceae</taxon>
        <taxon>Caesalpinioideae</taxon>
        <taxon>Cassia clade</taxon>
        <taxon>Senna</taxon>
    </lineage>
</organism>